<dbReference type="Gene3D" id="3.40.50.2000">
    <property type="entry name" value="Glycogen Phosphorylase B"/>
    <property type="match status" value="2"/>
</dbReference>
<dbReference type="Proteomes" id="UP000189940">
    <property type="component" value="Unassembled WGS sequence"/>
</dbReference>
<evidence type="ECO:0000259" key="2">
    <source>
        <dbReference type="Pfam" id="PF13579"/>
    </source>
</evidence>
<dbReference type="SUPFAM" id="SSF53756">
    <property type="entry name" value="UDP-Glycosyltransferase/glycogen phosphorylase"/>
    <property type="match status" value="1"/>
</dbReference>
<keyword evidence="4" id="KW-1185">Reference proteome</keyword>
<proteinExistence type="predicted"/>
<evidence type="ECO:0000313" key="4">
    <source>
        <dbReference type="Proteomes" id="UP000189940"/>
    </source>
</evidence>
<protein>
    <recommendedName>
        <fullName evidence="5">Glycosyltransferase subfamily 4-like N-terminal domain-containing protein</fullName>
    </recommendedName>
</protein>
<dbReference type="EMBL" id="MWPQ01000049">
    <property type="protein sequence ID" value="OPH82080.1"/>
    <property type="molecule type" value="Genomic_DNA"/>
</dbReference>
<organism evidence="3 4">
    <name type="scientific">Nitrobacter vulgaris</name>
    <dbReference type="NCBI Taxonomy" id="29421"/>
    <lineage>
        <taxon>Bacteria</taxon>
        <taxon>Pseudomonadati</taxon>
        <taxon>Pseudomonadota</taxon>
        <taxon>Alphaproteobacteria</taxon>
        <taxon>Hyphomicrobiales</taxon>
        <taxon>Nitrobacteraceae</taxon>
        <taxon>Nitrobacter</taxon>
    </lineage>
</organism>
<dbReference type="AlphaFoldDB" id="A0A1V4HWX5"/>
<evidence type="ECO:0008006" key="5">
    <source>
        <dbReference type="Google" id="ProtNLM"/>
    </source>
</evidence>
<dbReference type="InterPro" id="IPR028098">
    <property type="entry name" value="Glyco_trans_4-like_N"/>
</dbReference>
<dbReference type="InterPro" id="IPR001296">
    <property type="entry name" value="Glyco_trans_1"/>
</dbReference>
<feature type="domain" description="Glycosyl transferase family 1" evidence="1">
    <location>
        <begin position="249"/>
        <end position="410"/>
    </location>
</feature>
<name>A0A1V4HWX5_NITVU</name>
<gene>
    <name evidence="3" type="ORF">B2M20_12860</name>
</gene>
<accession>A0A1V4HWX5</accession>
<comment type="caution">
    <text evidence="3">The sequence shown here is derived from an EMBL/GenBank/DDBJ whole genome shotgun (WGS) entry which is preliminary data.</text>
</comment>
<dbReference type="Pfam" id="PF13579">
    <property type="entry name" value="Glyco_trans_4_4"/>
    <property type="match status" value="1"/>
</dbReference>
<dbReference type="Pfam" id="PF00534">
    <property type="entry name" value="Glycos_transf_1"/>
    <property type="match status" value="1"/>
</dbReference>
<sequence>MRNPPDIGQKSEPDMRIWLVNTGEEIPSDTGRPRLLRTGIMAERLARRGHQVTWWNSTVNHQRKEQRASTTTIADRPEGYKLVLLHGRLYAKNVSIGRIVSQVQNAREFARIAPTLPRPDVILCGYPPIELAEAAVRFARSNSVPVAVDFRDMWPDIIAEYVSGLGRFAAMPAVAYWSRSLRYTVRNATAILGVTDGFVDWALRRGGRPRGPLDRAFHLAINPTPPAQSDVYDAERFWDEMGIVSGREQTIGCFAGTLSHRLDIKTLVQAAVQLPETDKQTLKLVICGKGDQDDELRALGRKEKHIVFAGWRTAAEIHVLLRRCHYGAVPYFSTSDFVVHYPNKVGEYLGAGLPIMTGLTGQVRSLLKARGLGYFYNEGDVASAARCLQLISADRSSFETKQRMAREVYKELFDPQQIYDNFCELLEHLASEGLCNNNIASDRAAAL</sequence>
<dbReference type="PANTHER" id="PTHR12526">
    <property type="entry name" value="GLYCOSYLTRANSFERASE"/>
    <property type="match status" value="1"/>
</dbReference>
<evidence type="ECO:0000259" key="1">
    <source>
        <dbReference type="Pfam" id="PF00534"/>
    </source>
</evidence>
<reference evidence="3 4" key="1">
    <citation type="submission" date="2017-02" db="EMBL/GenBank/DDBJ databases">
        <title>Genome sequence of the nitrite-oxidizing bacterium Nitrobacter vulgaris strain Ab1.</title>
        <authorList>
            <person name="Mellbye B.L."/>
            <person name="Davis E.W."/>
            <person name="Spieck E."/>
            <person name="Chang J.H."/>
            <person name="Bottomley P.J."/>
            <person name="Sayavedra-Soto L.A."/>
        </authorList>
    </citation>
    <scope>NUCLEOTIDE SEQUENCE [LARGE SCALE GENOMIC DNA]</scope>
    <source>
        <strain evidence="3 4">Ab1</strain>
    </source>
</reference>
<dbReference type="GO" id="GO:0016757">
    <property type="term" value="F:glycosyltransferase activity"/>
    <property type="evidence" value="ECO:0007669"/>
    <property type="project" value="InterPro"/>
</dbReference>
<dbReference type="STRING" id="29421.B2M20_12860"/>
<evidence type="ECO:0000313" key="3">
    <source>
        <dbReference type="EMBL" id="OPH82080.1"/>
    </source>
</evidence>
<feature type="domain" description="Glycosyltransferase subfamily 4-like N-terminal" evidence="2">
    <location>
        <begin position="41"/>
        <end position="209"/>
    </location>
</feature>